<keyword evidence="1 4" id="KW-0808">Transferase</keyword>
<evidence type="ECO:0000256" key="2">
    <source>
        <dbReference type="ARBA" id="ARBA00023315"/>
    </source>
</evidence>
<name>A0A3N3DUJ5_9VIBR</name>
<evidence type="ECO:0000256" key="1">
    <source>
        <dbReference type="ARBA" id="ARBA00022679"/>
    </source>
</evidence>
<dbReference type="GO" id="GO:0016747">
    <property type="term" value="F:acyltransferase activity, transferring groups other than amino-acyl groups"/>
    <property type="evidence" value="ECO:0007669"/>
    <property type="project" value="InterPro"/>
</dbReference>
<dbReference type="AlphaFoldDB" id="A0A3N3DUJ5"/>
<organism evidence="4 5">
    <name type="scientific">Vibrio ponticus</name>
    <dbReference type="NCBI Taxonomy" id="265668"/>
    <lineage>
        <taxon>Bacteria</taxon>
        <taxon>Pseudomonadati</taxon>
        <taxon>Pseudomonadota</taxon>
        <taxon>Gammaproteobacteria</taxon>
        <taxon>Vibrionales</taxon>
        <taxon>Vibrionaceae</taxon>
        <taxon>Vibrio</taxon>
    </lineage>
</organism>
<dbReference type="SUPFAM" id="SSF55729">
    <property type="entry name" value="Acyl-CoA N-acyltransferases (Nat)"/>
    <property type="match status" value="1"/>
</dbReference>
<dbReference type="Gene3D" id="3.40.630.30">
    <property type="match status" value="1"/>
</dbReference>
<dbReference type="PANTHER" id="PTHR43877:SF2">
    <property type="entry name" value="AMINOALKYLPHOSPHONATE N-ACETYLTRANSFERASE-RELATED"/>
    <property type="match status" value="1"/>
</dbReference>
<dbReference type="Pfam" id="PF00583">
    <property type="entry name" value="Acetyltransf_1"/>
    <property type="match status" value="1"/>
</dbReference>
<dbReference type="EMBL" id="RKIK01000090">
    <property type="protein sequence ID" value="ROV58174.1"/>
    <property type="molecule type" value="Genomic_DNA"/>
</dbReference>
<keyword evidence="2" id="KW-0012">Acyltransferase</keyword>
<evidence type="ECO:0000313" key="4">
    <source>
        <dbReference type="EMBL" id="ROV58174.1"/>
    </source>
</evidence>
<dbReference type="InterPro" id="IPR050832">
    <property type="entry name" value="Bact_Acetyltransf"/>
</dbReference>
<dbReference type="PROSITE" id="PS51186">
    <property type="entry name" value="GNAT"/>
    <property type="match status" value="1"/>
</dbReference>
<evidence type="ECO:0000313" key="5">
    <source>
        <dbReference type="Proteomes" id="UP000278792"/>
    </source>
</evidence>
<comment type="caution">
    <text evidence="4">The sequence shown here is derived from an EMBL/GenBank/DDBJ whole genome shotgun (WGS) entry which is preliminary data.</text>
</comment>
<proteinExistence type="predicted"/>
<dbReference type="Proteomes" id="UP000278792">
    <property type="component" value="Unassembled WGS sequence"/>
</dbReference>
<gene>
    <name evidence="4" type="ORF">EGH82_19750</name>
</gene>
<accession>A0A3N3DUJ5</accession>
<sequence>MEYKEISSIAGYEIDLRDLLIDSVEEGASIGFVLPIESSQVDDYWLNVESDLREGERKLYIVLEQQHVIGAVQLSLCSKANGRHRGEVEKLMVKTQHRGKGISKPLMSMMEHAAQELGVSLLVLDTRKGDVASLLYQSIGYQQVGEIPQFALSSNGELDATVYFYKQLS</sequence>
<dbReference type="RefSeq" id="WP_123783359.1">
    <property type="nucleotide sequence ID" value="NZ_RKIK01000090.1"/>
</dbReference>
<dbReference type="PANTHER" id="PTHR43877">
    <property type="entry name" value="AMINOALKYLPHOSPHONATE N-ACETYLTRANSFERASE-RELATED-RELATED"/>
    <property type="match status" value="1"/>
</dbReference>
<reference evidence="4 5" key="1">
    <citation type="submission" date="2018-11" db="EMBL/GenBank/DDBJ databases">
        <title>Vibrio ponticus strain CAIM 1751 pathogenic for the snapper Lutjanus guttatus.</title>
        <authorList>
            <person name="Soto-Rodriguez S."/>
            <person name="Lozano-Olvera R."/>
            <person name="Gomez-Gil B."/>
        </authorList>
    </citation>
    <scope>NUCLEOTIDE SEQUENCE [LARGE SCALE GENOMIC DNA]</scope>
    <source>
        <strain evidence="4 5">CAIM 1751</strain>
    </source>
</reference>
<dbReference type="InterPro" id="IPR016181">
    <property type="entry name" value="Acyl_CoA_acyltransferase"/>
</dbReference>
<protein>
    <submittedName>
        <fullName evidence="4">GNAT family N-acetyltransferase</fullName>
    </submittedName>
</protein>
<dbReference type="InterPro" id="IPR000182">
    <property type="entry name" value="GNAT_dom"/>
</dbReference>
<evidence type="ECO:0000259" key="3">
    <source>
        <dbReference type="PROSITE" id="PS51186"/>
    </source>
</evidence>
<feature type="domain" description="N-acetyltransferase" evidence="3">
    <location>
        <begin position="19"/>
        <end position="169"/>
    </location>
</feature>
<dbReference type="CDD" id="cd04301">
    <property type="entry name" value="NAT_SF"/>
    <property type="match status" value="1"/>
</dbReference>